<name>A0ABS2A7X2_9ACTN</name>
<evidence type="ECO:0000259" key="1">
    <source>
        <dbReference type="PROSITE" id="PS50837"/>
    </source>
</evidence>
<dbReference type="PANTHER" id="PTHR46844">
    <property type="entry name" value="SLR5058 PROTEIN"/>
    <property type="match status" value="1"/>
</dbReference>
<protein>
    <submittedName>
        <fullName evidence="2">NACHT domain-containing protein</fullName>
    </submittedName>
</protein>
<proteinExistence type="predicted"/>
<dbReference type="PANTHER" id="PTHR46844:SF1">
    <property type="entry name" value="SLR5058 PROTEIN"/>
    <property type="match status" value="1"/>
</dbReference>
<dbReference type="InterPro" id="IPR007111">
    <property type="entry name" value="NACHT_NTPase"/>
</dbReference>
<dbReference type="Proteomes" id="UP000632138">
    <property type="component" value="Unassembled WGS sequence"/>
</dbReference>
<dbReference type="PROSITE" id="PS50837">
    <property type="entry name" value="NACHT"/>
    <property type="match status" value="1"/>
</dbReference>
<sequence>MVAIESIVAKAGGRAASYVGKVAIGKIRRQAMLDSAAALIDRTTFEGFIASLTASQGAAYLAFLESPQFEHLALRTTVWNLAGRSEDDLANLRQTARLSLRSRLDLADEQLVTGVDLVIHLLTAASESAIRAHKTIDNGFAVGVVADLAAASARQHELLERLPDLRAIDRFSTTLRAQVGAVRAKMRLAHLGRRAGVEYPDLHVDPTFLFVNEDTNRSTADALNQHQRFVVLGDPGAGKSTFAAKLAHDLAVDAVPGMTGRVPFLVVAREHAEALRTTRRPLVALLEDVAKDPYNVTPPADAIDHLLLNGSAFVIIDGVDELGDAEARRRLAELVEAFAHHYPLVNVVVTSRSVGYDEAALDHDLFAAVRIAPFTDEQVAAYAMRWFSLDREQQGLAESFLTESADIPDLRSNPLVLSLLCSLYESKHYIPPNRAQIYEKCAELLFEQWDQGRGMSVPMPFETHMRPAVAWIAWLMFSDPANGQVLSRERIATLLIEYLLEERFDRWTEAADAANQFLDYCAGRAWLLTEMGVRGGERVYGFTHRTFLEYFTAVHLVRVGPSPSQVWEQLEDRIPDASWRTVAHLAVHRLERDHHGGASKLMDLLLDTAVASKRRATYLQFAASVAAQLGLRSGTLRRIALECVRLAGEQPSRARYRYDWSSAQRIRLSEADGPLSTLLGVELPENASRLASAVADAFRDPQCDATEDALSFGLLGGWVAGRLWETPTSVWGCVKRDSTLSDFAPAQVWARRLGWATPEDVRIHGGSILFKQAKFDNTRLGSGAAHLLDTITSDDAPEEALAVLESIYRPLIDDPWPWIRARNDDQTDVWTPSDEFDSRVRAIEMHRFHNLTPIQRSTALLLLLVFIQHAEGADPDGPAAPFVALTTARKTGWGRAAAIERVGTWGLLPEAHELVVSWINDKASPVLRYR</sequence>
<dbReference type="RefSeq" id="WP_203375876.1">
    <property type="nucleotide sequence ID" value="NZ_JAENHP010000003.1"/>
</dbReference>
<dbReference type="Pfam" id="PF05729">
    <property type="entry name" value="NACHT"/>
    <property type="match status" value="1"/>
</dbReference>
<accession>A0ABS2A7X2</accession>
<dbReference type="SUPFAM" id="SSF52540">
    <property type="entry name" value="P-loop containing nucleoside triphosphate hydrolases"/>
    <property type="match status" value="1"/>
</dbReference>
<dbReference type="InterPro" id="IPR027417">
    <property type="entry name" value="P-loop_NTPase"/>
</dbReference>
<comment type="caution">
    <text evidence="2">The sequence shown here is derived from an EMBL/GenBank/DDBJ whole genome shotgun (WGS) entry which is preliminary data.</text>
</comment>
<keyword evidence="3" id="KW-1185">Reference proteome</keyword>
<evidence type="ECO:0000313" key="3">
    <source>
        <dbReference type="Proteomes" id="UP000632138"/>
    </source>
</evidence>
<organism evidence="2 3">
    <name type="scientific">Paractinoplanes ovalisporus</name>
    <dbReference type="NCBI Taxonomy" id="2810368"/>
    <lineage>
        <taxon>Bacteria</taxon>
        <taxon>Bacillati</taxon>
        <taxon>Actinomycetota</taxon>
        <taxon>Actinomycetes</taxon>
        <taxon>Micromonosporales</taxon>
        <taxon>Micromonosporaceae</taxon>
        <taxon>Paractinoplanes</taxon>
    </lineage>
</organism>
<dbReference type="EMBL" id="JAENHP010000003">
    <property type="protein sequence ID" value="MBM2615948.1"/>
    <property type="molecule type" value="Genomic_DNA"/>
</dbReference>
<feature type="domain" description="NACHT" evidence="1">
    <location>
        <begin position="227"/>
        <end position="424"/>
    </location>
</feature>
<dbReference type="Gene3D" id="3.40.50.300">
    <property type="entry name" value="P-loop containing nucleotide triphosphate hydrolases"/>
    <property type="match status" value="1"/>
</dbReference>
<evidence type="ECO:0000313" key="2">
    <source>
        <dbReference type="EMBL" id="MBM2615948.1"/>
    </source>
</evidence>
<gene>
    <name evidence="2" type="ORF">JIG36_10310</name>
</gene>
<reference evidence="2 3" key="1">
    <citation type="submission" date="2021-01" db="EMBL/GenBank/DDBJ databases">
        <title>Actinoplanes sp. nov. LDG1-06 isolated from lichen.</title>
        <authorList>
            <person name="Saeng-In P."/>
            <person name="Phongsopitanun W."/>
            <person name="Kanchanasin P."/>
            <person name="Yuki M."/>
            <person name="Kudo T."/>
            <person name="Ohkuma M."/>
            <person name="Tanasupawat S."/>
        </authorList>
    </citation>
    <scope>NUCLEOTIDE SEQUENCE [LARGE SCALE GENOMIC DNA]</scope>
    <source>
        <strain evidence="2 3">LDG1-06</strain>
    </source>
</reference>